<evidence type="ECO:0000313" key="1">
    <source>
        <dbReference type="EMBL" id="GAH13927.1"/>
    </source>
</evidence>
<dbReference type="EMBL" id="BART01032714">
    <property type="protein sequence ID" value="GAH13927.1"/>
    <property type="molecule type" value="Genomic_DNA"/>
</dbReference>
<comment type="caution">
    <text evidence="1">The sequence shown here is derived from an EMBL/GenBank/DDBJ whole genome shotgun (WGS) entry which is preliminary data.</text>
</comment>
<reference evidence="1" key="1">
    <citation type="journal article" date="2014" name="Front. Microbiol.">
        <title>High frequency of phylogenetically diverse reductive dehalogenase-homologous genes in deep subseafloor sedimentary metagenomes.</title>
        <authorList>
            <person name="Kawai M."/>
            <person name="Futagami T."/>
            <person name="Toyoda A."/>
            <person name="Takaki Y."/>
            <person name="Nishi S."/>
            <person name="Hori S."/>
            <person name="Arai W."/>
            <person name="Tsubouchi T."/>
            <person name="Morono Y."/>
            <person name="Uchiyama I."/>
            <person name="Ito T."/>
            <person name="Fujiyama A."/>
            <person name="Inagaki F."/>
            <person name="Takami H."/>
        </authorList>
    </citation>
    <scope>NUCLEOTIDE SEQUENCE</scope>
    <source>
        <strain evidence="1">Expedition CK06-06</strain>
    </source>
</reference>
<sequence>MHSKINTAKSQVDRTWPGVKYTKKTAWHECLFHFARHLDGIEWTEKQRKFYIGRGQFFCRKSDLAKRWGWGRRTVQRFFARKAQSREIVQEVFDGIGTLITIVDFNQAQEDYYK</sequence>
<protein>
    <submittedName>
        <fullName evidence="1">Uncharacterized protein</fullName>
    </submittedName>
</protein>
<dbReference type="AlphaFoldDB" id="X1D1C0"/>
<organism evidence="1">
    <name type="scientific">marine sediment metagenome</name>
    <dbReference type="NCBI Taxonomy" id="412755"/>
    <lineage>
        <taxon>unclassified sequences</taxon>
        <taxon>metagenomes</taxon>
        <taxon>ecological metagenomes</taxon>
    </lineage>
</organism>
<gene>
    <name evidence="1" type="ORF">S01H4_56456</name>
</gene>
<name>X1D1C0_9ZZZZ</name>
<accession>X1D1C0</accession>
<proteinExistence type="predicted"/>